<organism evidence="2 3">
    <name type="scientific">Colocasia esculenta</name>
    <name type="common">Wild taro</name>
    <name type="synonym">Arum esculentum</name>
    <dbReference type="NCBI Taxonomy" id="4460"/>
    <lineage>
        <taxon>Eukaryota</taxon>
        <taxon>Viridiplantae</taxon>
        <taxon>Streptophyta</taxon>
        <taxon>Embryophyta</taxon>
        <taxon>Tracheophyta</taxon>
        <taxon>Spermatophyta</taxon>
        <taxon>Magnoliopsida</taxon>
        <taxon>Liliopsida</taxon>
        <taxon>Araceae</taxon>
        <taxon>Aroideae</taxon>
        <taxon>Colocasieae</taxon>
        <taxon>Colocasia</taxon>
    </lineage>
</organism>
<name>A0A843VVW8_COLES</name>
<sequence length="245" mass="27123">MVSGAWTPVALEECVVCGLRGIHAVHVGFHVVRAVWCWLVSIVSWLVVVERQQDLSSVAARLRGSPVWFVRLRYFVSLILYGFWGSFPTEPVTCEAHPYPFQVVGLCGSRVWAQSTHKFTVCEHDRVGRRVLNATVQGVTFLLLPFGVFGCMSAAWHALGSLLTSAMRRSAKQSSASSARPGGGVLRPILRRFEVLVLDSVCSRHEDVATDLGVTFRTRQPDPSHSASNLKLDHIVIIKCNLFHS</sequence>
<proteinExistence type="predicted"/>
<dbReference type="Proteomes" id="UP000652761">
    <property type="component" value="Unassembled WGS sequence"/>
</dbReference>
<comment type="caution">
    <text evidence="2">The sequence shown here is derived from an EMBL/GenBank/DDBJ whole genome shotgun (WGS) entry which is preliminary data.</text>
</comment>
<feature type="transmembrane region" description="Helical" evidence="1">
    <location>
        <begin position="68"/>
        <end position="87"/>
    </location>
</feature>
<dbReference type="EMBL" id="NMUH01002449">
    <property type="protein sequence ID" value="MQM00056.1"/>
    <property type="molecule type" value="Genomic_DNA"/>
</dbReference>
<keyword evidence="1" id="KW-0472">Membrane</keyword>
<protein>
    <submittedName>
        <fullName evidence="2">Uncharacterized protein</fullName>
    </submittedName>
</protein>
<evidence type="ECO:0000256" key="1">
    <source>
        <dbReference type="SAM" id="Phobius"/>
    </source>
</evidence>
<evidence type="ECO:0000313" key="2">
    <source>
        <dbReference type="EMBL" id="MQM00056.1"/>
    </source>
</evidence>
<feature type="transmembrane region" description="Helical" evidence="1">
    <location>
        <begin position="139"/>
        <end position="159"/>
    </location>
</feature>
<feature type="transmembrane region" description="Helical" evidence="1">
    <location>
        <begin position="27"/>
        <end position="48"/>
    </location>
</feature>
<keyword evidence="1" id="KW-1133">Transmembrane helix</keyword>
<gene>
    <name evidence="2" type="ORF">Taro_032785</name>
</gene>
<keyword evidence="1" id="KW-0812">Transmembrane</keyword>
<accession>A0A843VVW8</accession>
<reference evidence="2" key="1">
    <citation type="submission" date="2017-07" db="EMBL/GenBank/DDBJ databases">
        <title>Taro Niue Genome Assembly and Annotation.</title>
        <authorList>
            <person name="Atibalentja N."/>
            <person name="Keating K."/>
            <person name="Fields C.J."/>
        </authorList>
    </citation>
    <scope>NUCLEOTIDE SEQUENCE</scope>
    <source>
        <strain evidence="2">Niue_2</strain>
        <tissue evidence="2">Leaf</tissue>
    </source>
</reference>
<evidence type="ECO:0000313" key="3">
    <source>
        <dbReference type="Proteomes" id="UP000652761"/>
    </source>
</evidence>
<keyword evidence="3" id="KW-1185">Reference proteome</keyword>
<dbReference type="AlphaFoldDB" id="A0A843VVW8"/>